<dbReference type="GO" id="GO:0016757">
    <property type="term" value="F:glycosyltransferase activity"/>
    <property type="evidence" value="ECO:0007669"/>
    <property type="project" value="InterPro"/>
</dbReference>
<dbReference type="InterPro" id="IPR001296">
    <property type="entry name" value="Glyco_trans_1"/>
</dbReference>
<dbReference type="PANTHER" id="PTHR12526:SF636">
    <property type="entry name" value="BLL3647 PROTEIN"/>
    <property type="match status" value="1"/>
</dbReference>
<dbReference type="CDD" id="cd03801">
    <property type="entry name" value="GT4_PimA-like"/>
    <property type="match status" value="1"/>
</dbReference>
<evidence type="ECO:0000313" key="2">
    <source>
        <dbReference type="EMBL" id="QOT75622.1"/>
    </source>
</evidence>
<accession>A0A643G1D6</accession>
<keyword evidence="2" id="KW-0808">Transferase</keyword>
<dbReference type="EMBL" id="CP062803">
    <property type="protein sequence ID" value="QOT75622.1"/>
    <property type="molecule type" value="Genomic_DNA"/>
</dbReference>
<evidence type="ECO:0000313" key="3">
    <source>
        <dbReference type="Proteomes" id="UP000397656"/>
    </source>
</evidence>
<feature type="domain" description="Glycosyl transferase family 1" evidence="1">
    <location>
        <begin position="354"/>
        <end position="417"/>
    </location>
</feature>
<dbReference type="SUPFAM" id="SSF53756">
    <property type="entry name" value="UDP-Glycosyltransferase/glycogen phosphorylase"/>
    <property type="match status" value="2"/>
</dbReference>
<dbReference type="Proteomes" id="UP000397656">
    <property type="component" value="Chromosome 1"/>
</dbReference>
<dbReference type="PANTHER" id="PTHR12526">
    <property type="entry name" value="GLYCOSYLTRANSFERASE"/>
    <property type="match status" value="1"/>
</dbReference>
<gene>
    <name evidence="2" type="ORF">F7R26_015730</name>
</gene>
<dbReference type="GeneID" id="98402362"/>
<protein>
    <submittedName>
        <fullName evidence="2">Glycosyltransferase family 4 protein</fullName>
    </submittedName>
</protein>
<name>A0A643G1D6_9BURK</name>
<dbReference type="Gene3D" id="3.40.50.2000">
    <property type="entry name" value="Glycogen Phosphorylase B"/>
    <property type="match status" value="3"/>
</dbReference>
<sequence length="490" mass="55029">MRLLFCCEFYFPSIGGVQEVMRQLAERMVQRGHEVTVATTRLAERDFTEHNGVRIAEFGVGGNAVRGIEGEVDRYRKFVTEFDGDAILIKAAQQWTFDALWPVLDEIRVRKVFIPCGFSGLYEPTYEQYFRDLPDILRRFDHLIFYAERYRDIDFARQHGLEHRSILPNGASETEFGVSADPEFRRRHGIPDDSFVFLTVGSMTGVKGHREVLEAFAKLRSGGRNVTLLLNGNPPPAPVVVRTVVSPGAEVGQAGNAVEAPKMAGRLRAAATYVNGRIWRVAGLSWRFWSVVQREGYRGVQSRVHAIAARKIQAAGHAHLLPRHMRKSIDPIHFWAERAARQPHKQVLKVDLARPELVQAFKNADLFVFASNIEYSPLVLFETAAAGTPFLSVPVGNADEIARWTGGGVICEAPRDERGYTRVDPEVLAGEMKRMMADRQRLAVLGETAHARWQAQFTWAHIAERYESILQNDMSSEAVQSGGEADAMRA</sequence>
<dbReference type="Pfam" id="PF00534">
    <property type="entry name" value="Glycos_transf_1"/>
    <property type="match status" value="1"/>
</dbReference>
<organism evidence="2 3">
    <name type="scientific">Cupriavidus basilensis</name>
    <dbReference type="NCBI Taxonomy" id="68895"/>
    <lineage>
        <taxon>Bacteria</taxon>
        <taxon>Pseudomonadati</taxon>
        <taxon>Pseudomonadota</taxon>
        <taxon>Betaproteobacteria</taxon>
        <taxon>Burkholderiales</taxon>
        <taxon>Burkholderiaceae</taxon>
        <taxon>Cupriavidus</taxon>
    </lineage>
</organism>
<reference evidence="2 3" key="1">
    <citation type="submission" date="2020-10" db="EMBL/GenBank/DDBJ databases">
        <title>Complete genome sequence of Cupriavidus basilensis CCUG 49340T.</title>
        <authorList>
            <person name="Salva-Serra F."/>
            <person name="Donoso R.A."/>
            <person name="Cho K.H."/>
            <person name="Yoo J.A."/>
            <person name="Lee K."/>
            <person name="Yoon S.-H."/>
            <person name="Perez-Pantoja D."/>
            <person name="Moore E.R.B."/>
        </authorList>
    </citation>
    <scope>NUCLEOTIDE SEQUENCE [LARGE SCALE GENOMIC DNA]</scope>
    <source>
        <strain evidence="3">CCUG 49340</strain>
    </source>
</reference>
<proteinExistence type="predicted"/>
<dbReference type="AlphaFoldDB" id="A0A643G1D6"/>
<evidence type="ECO:0000259" key="1">
    <source>
        <dbReference type="Pfam" id="PF00534"/>
    </source>
</evidence>
<dbReference type="RefSeq" id="WP_150984066.1">
    <property type="nucleotide sequence ID" value="NZ_CP062803.1"/>
</dbReference>